<feature type="signal peptide" evidence="2">
    <location>
        <begin position="1"/>
        <end position="19"/>
    </location>
</feature>
<dbReference type="Proteomes" id="UP000041254">
    <property type="component" value="Unassembled WGS sequence"/>
</dbReference>
<dbReference type="InParanoid" id="A0A0G4EUT1"/>
<feature type="region of interest" description="Disordered" evidence="1">
    <location>
        <begin position="155"/>
        <end position="175"/>
    </location>
</feature>
<evidence type="ECO:0000313" key="3">
    <source>
        <dbReference type="EMBL" id="CEM02008.1"/>
    </source>
</evidence>
<protein>
    <submittedName>
        <fullName evidence="3">Uncharacterized protein</fullName>
    </submittedName>
</protein>
<keyword evidence="2" id="KW-0732">Signal</keyword>
<organism evidence="3 4">
    <name type="scientific">Vitrella brassicaformis (strain CCMP3155)</name>
    <dbReference type="NCBI Taxonomy" id="1169540"/>
    <lineage>
        <taxon>Eukaryota</taxon>
        <taxon>Sar</taxon>
        <taxon>Alveolata</taxon>
        <taxon>Colpodellida</taxon>
        <taxon>Vitrellaceae</taxon>
        <taxon>Vitrella</taxon>
    </lineage>
</organism>
<keyword evidence="4" id="KW-1185">Reference proteome</keyword>
<accession>A0A0G4EUT1</accession>
<dbReference type="EMBL" id="CDMY01000315">
    <property type="protein sequence ID" value="CEM02008.1"/>
    <property type="molecule type" value="Genomic_DNA"/>
</dbReference>
<proteinExistence type="predicted"/>
<feature type="region of interest" description="Disordered" evidence="1">
    <location>
        <begin position="195"/>
        <end position="219"/>
    </location>
</feature>
<reference evidence="3 4" key="1">
    <citation type="submission" date="2014-11" db="EMBL/GenBank/DDBJ databases">
        <authorList>
            <person name="Zhu J."/>
            <person name="Qi W."/>
            <person name="Song R."/>
        </authorList>
    </citation>
    <scope>NUCLEOTIDE SEQUENCE [LARGE SCALE GENOMIC DNA]</scope>
</reference>
<gene>
    <name evidence="3" type="ORF">Vbra_13395</name>
</gene>
<evidence type="ECO:0000256" key="1">
    <source>
        <dbReference type="SAM" id="MobiDB-lite"/>
    </source>
</evidence>
<sequence length="249" mass="27437">MKWLHRHLWLPLLIHTGLIGDLRRWEWRASFKWGTLEEATESAKRLREDIPHLQEELARVAVYKEESRASLEKNPDNGVQRIGYNFWSEDHEFLRGRLQECQQILCRAEYAIYKFNQANQTAPQVNAHPAAAPVTSRPEAAQQVSTAVQVDLGPAAAEVTSRPEAAQQVTKAVQVDLPPPRSSLCRSRSCPALTAAADDRSPPCGGHGDTDAPLSPEPRMIQAVATLAAPAVADSLRLRQGQTAAGSVD</sequence>
<dbReference type="AlphaFoldDB" id="A0A0G4EUT1"/>
<evidence type="ECO:0000256" key="2">
    <source>
        <dbReference type="SAM" id="SignalP"/>
    </source>
</evidence>
<evidence type="ECO:0000313" key="4">
    <source>
        <dbReference type="Proteomes" id="UP000041254"/>
    </source>
</evidence>
<name>A0A0G4EUT1_VITBC</name>
<dbReference type="VEuPathDB" id="CryptoDB:Vbra_13395"/>
<feature type="chain" id="PRO_5005188332" evidence="2">
    <location>
        <begin position="20"/>
        <end position="249"/>
    </location>
</feature>